<dbReference type="Proteomes" id="UP000069773">
    <property type="component" value="Unassembled WGS sequence"/>
</dbReference>
<name>A0ABQ0KG32_MYCNV</name>
<comment type="function">
    <text evidence="1 9">Catalyzes the acetylation of L-2,4-diaminobutyrate (DABA) to gamma-N-acetyl-alpha,gamma-diaminobutyric acid (ADABA) with acetyl coenzyme A.</text>
</comment>
<accession>A0ABQ0KG32</accession>
<keyword evidence="6 9" id="KW-0808">Transferase</keyword>
<dbReference type="Gene3D" id="3.40.630.30">
    <property type="match status" value="1"/>
</dbReference>
<evidence type="ECO:0000256" key="9">
    <source>
        <dbReference type="RuleBase" id="RU365045"/>
    </source>
</evidence>
<feature type="region of interest" description="Disordered" evidence="10">
    <location>
        <begin position="1"/>
        <end position="23"/>
    </location>
</feature>
<evidence type="ECO:0000256" key="5">
    <source>
        <dbReference type="ARBA" id="ARBA00017935"/>
    </source>
</evidence>
<dbReference type="NCBIfam" id="TIGR02406">
    <property type="entry name" value="ectoine_EctA"/>
    <property type="match status" value="1"/>
</dbReference>
<evidence type="ECO:0000256" key="6">
    <source>
        <dbReference type="ARBA" id="ARBA00022679"/>
    </source>
</evidence>
<dbReference type="InterPro" id="IPR000182">
    <property type="entry name" value="GNAT_dom"/>
</dbReference>
<evidence type="ECO:0000256" key="1">
    <source>
        <dbReference type="ARBA" id="ARBA00003741"/>
    </source>
</evidence>
<dbReference type="EC" id="2.3.1.178" evidence="4 9"/>
<organism evidence="12 13">
    <name type="scientific">Mycolicibacterium novocastrense</name>
    <name type="common">Mycobacterium novocastrense</name>
    <dbReference type="NCBI Taxonomy" id="59813"/>
    <lineage>
        <taxon>Bacteria</taxon>
        <taxon>Bacillati</taxon>
        <taxon>Actinomycetota</taxon>
        <taxon>Actinomycetes</taxon>
        <taxon>Mycobacteriales</taxon>
        <taxon>Mycobacteriaceae</taxon>
        <taxon>Mycolicibacterium</taxon>
    </lineage>
</organism>
<comment type="catalytic activity">
    <reaction evidence="8 9">
        <text>L-2,4-diaminobutanoate + acetyl-CoA = (2S)-4-acetamido-2-aminobutanoate + CoA + H(+)</text>
        <dbReference type="Rhea" id="RHEA:16901"/>
        <dbReference type="ChEBI" id="CHEBI:15378"/>
        <dbReference type="ChEBI" id="CHEBI:57287"/>
        <dbReference type="ChEBI" id="CHEBI:57288"/>
        <dbReference type="ChEBI" id="CHEBI:58761"/>
        <dbReference type="ChEBI" id="CHEBI:58929"/>
        <dbReference type="EC" id="2.3.1.178"/>
    </reaction>
</comment>
<sequence>MTIRDRDAVPEERTAGLKESAVQPDSWTNHLRSPNEGDAIAMHRLVAETEVLDLNSTYTYLLMATDFASTSIVAEKDGDICGLITGYHPPARPEVLFVWQVAVSTSARGTGLASAMLDGLVDRVRANRRGHPVTVEATVAPSNSASRAFFGAFARRHGVPLIEEPRFTAAHLAADQSHEDEPTVRIGPITTPLAD</sequence>
<keyword evidence="7 9" id="KW-0012">Acyltransferase</keyword>
<dbReference type="Pfam" id="PF00583">
    <property type="entry name" value="Acetyltransf_1"/>
    <property type="match status" value="1"/>
</dbReference>
<evidence type="ECO:0000256" key="4">
    <source>
        <dbReference type="ARBA" id="ARBA00012355"/>
    </source>
</evidence>
<dbReference type="SUPFAM" id="SSF55729">
    <property type="entry name" value="Acyl-CoA N-acyltransferases (Nat)"/>
    <property type="match status" value="1"/>
</dbReference>
<comment type="pathway">
    <text evidence="2 9">Amine and polyamine biosynthesis; ectoine biosynthesis; L-ectoine from L-aspartate 4-semialdehyde: step 2/3.</text>
</comment>
<dbReference type="CDD" id="cd04301">
    <property type="entry name" value="NAT_SF"/>
    <property type="match status" value="1"/>
</dbReference>
<reference evidence="12 13" key="1">
    <citation type="journal article" date="2016" name="Genome Announc.">
        <title>Draft Genome Sequences of Five Rapidly Growing Mycobacterium Species, M. thermoresistibile, M. fortuitum subsp. acetamidolyticum, M. canariasense, M. brisbanense, and M. novocastrense.</title>
        <authorList>
            <person name="Katahira K."/>
            <person name="Ogura Y."/>
            <person name="Gotoh Y."/>
            <person name="Hayashi T."/>
        </authorList>
    </citation>
    <scope>NUCLEOTIDE SEQUENCE [LARGE SCALE GENOMIC DNA]</scope>
    <source>
        <strain evidence="12 13">JCM18114</strain>
    </source>
</reference>
<evidence type="ECO:0000256" key="8">
    <source>
        <dbReference type="ARBA" id="ARBA00048924"/>
    </source>
</evidence>
<evidence type="ECO:0000256" key="7">
    <source>
        <dbReference type="ARBA" id="ARBA00023315"/>
    </source>
</evidence>
<evidence type="ECO:0000313" key="12">
    <source>
        <dbReference type="EMBL" id="GAT08183.1"/>
    </source>
</evidence>
<evidence type="ECO:0000256" key="10">
    <source>
        <dbReference type="SAM" id="MobiDB-lite"/>
    </source>
</evidence>
<evidence type="ECO:0000259" key="11">
    <source>
        <dbReference type="PROSITE" id="PS51186"/>
    </source>
</evidence>
<evidence type="ECO:0000256" key="2">
    <source>
        <dbReference type="ARBA" id="ARBA00004978"/>
    </source>
</evidence>
<feature type="region of interest" description="Disordered" evidence="10">
    <location>
        <begin position="174"/>
        <end position="195"/>
    </location>
</feature>
<protein>
    <recommendedName>
        <fullName evidence="5 9">L-2,4-diaminobutyric acid acetyltransferase</fullName>
        <shortName evidence="9">DABA acetyltransferase</shortName>
        <ecNumber evidence="4 9">2.3.1.178</ecNumber>
    </recommendedName>
</protein>
<gene>
    <name evidence="9" type="primary">ectA</name>
    <name evidence="12" type="ORF">RMCN_1316</name>
</gene>
<feature type="domain" description="N-acetyltransferase" evidence="11">
    <location>
        <begin position="29"/>
        <end position="181"/>
    </location>
</feature>
<evidence type="ECO:0000313" key="13">
    <source>
        <dbReference type="Proteomes" id="UP000069773"/>
    </source>
</evidence>
<dbReference type="EMBL" id="BCTA01000021">
    <property type="protein sequence ID" value="GAT08183.1"/>
    <property type="molecule type" value="Genomic_DNA"/>
</dbReference>
<feature type="compositionally biased region" description="Basic and acidic residues" evidence="10">
    <location>
        <begin position="1"/>
        <end position="16"/>
    </location>
</feature>
<dbReference type="PROSITE" id="PS51186">
    <property type="entry name" value="GNAT"/>
    <property type="match status" value="1"/>
</dbReference>
<proteinExistence type="inferred from homology"/>
<comment type="caution">
    <text evidence="12">The sequence shown here is derived from an EMBL/GenBank/DDBJ whole genome shotgun (WGS) entry which is preliminary data.</text>
</comment>
<dbReference type="InterPro" id="IPR016181">
    <property type="entry name" value="Acyl_CoA_acyltransferase"/>
</dbReference>
<evidence type="ECO:0000256" key="3">
    <source>
        <dbReference type="ARBA" id="ARBA00010712"/>
    </source>
</evidence>
<dbReference type="InterPro" id="IPR012772">
    <property type="entry name" value="Ectoine_EctA"/>
</dbReference>
<comment type="similarity">
    <text evidence="3 9">Belongs to the acetyltransferase family. EctA subfamily.</text>
</comment>
<keyword evidence="13" id="KW-1185">Reference proteome</keyword>